<comment type="caution">
    <text evidence="11">The sequence shown here is derived from an EMBL/GenBank/DDBJ whole genome shotgun (WGS) entry which is preliminary data.</text>
</comment>
<keyword evidence="3" id="KW-0210">Decarboxylase</keyword>
<name>A0A6A9V148_9ACTN</name>
<keyword evidence="7" id="KW-0865">Zymogen</keyword>
<evidence type="ECO:0000313" key="12">
    <source>
        <dbReference type="Proteomes" id="UP000435304"/>
    </source>
</evidence>
<dbReference type="InterPro" id="IPR016067">
    <property type="entry name" value="S-AdoMet_deCO2ase_core"/>
</dbReference>
<dbReference type="GO" id="GO:0004014">
    <property type="term" value="F:adenosylmethionine decarboxylase activity"/>
    <property type="evidence" value="ECO:0007669"/>
    <property type="project" value="InterPro"/>
</dbReference>
<keyword evidence="2" id="KW-0949">S-adenosyl-L-methionine</keyword>
<dbReference type="Gene3D" id="3.60.90.10">
    <property type="entry name" value="S-adenosylmethionine decarboxylase"/>
    <property type="match status" value="1"/>
</dbReference>
<proteinExistence type="predicted"/>
<dbReference type="GO" id="GO:0008295">
    <property type="term" value="P:spermidine biosynthetic process"/>
    <property type="evidence" value="ECO:0007669"/>
    <property type="project" value="UniProtKB-KW"/>
</dbReference>
<evidence type="ECO:0000313" key="11">
    <source>
        <dbReference type="EMBL" id="MVA76799.1"/>
    </source>
</evidence>
<evidence type="ECO:0000256" key="4">
    <source>
        <dbReference type="ARBA" id="ARBA00022813"/>
    </source>
</evidence>
<keyword evidence="12" id="KW-1185">Reference proteome</keyword>
<accession>A0A6A9V148</accession>
<keyword evidence="9" id="KW-0704">Schiff base</keyword>
<organism evidence="11 12">
    <name type="scientific">Auraticoccus cholistanensis</name>
    <dbReference type="NCBI Taxonomy" id="2656650"/>
    <lineage>
        <taxon>Bacteria</taxon>
        <taxon>Bacillati</taxon>
        <taxon>Actinomycetota</taxon>
        <taxon>Actinomycetes</taxon>
        <taxon>Propionibacteriales</taxon>
        <taxon>Propionibacteriaceae</taxon>
        <taxon>Auraticoccus</taxon>
    </lineage>
</organism>
<keyword evidence="6" id="KW-0620">Polyamine biosynthesis</keyword>
<dbReference type="GO" id="GO:0005829">
    <property type="term" value="C:cytosol"/>
    <property type="evidence" value="ECO:0007669"/>
    <property type="project" value="TreeGrafter"/>
</dbReference>
<dbReference type="RefSeq" id="WP_156610478.1">
    <property type="nucleotide sequence ID" value="NZ_WPCU01000007.1"/>
</dbReference>
<evidence type="ECO:0000256" key="2">
    <source>
        <dbReference type="ARBA" id="ARBA00022691"/>
    </source>
</evidence>
<protein>
    <submittedName>
        <fullName evidence="11">S-adenosylmethionine decarboxylase</fullName>
    </submittedName>
</protein>
<evidence type="ECO:0000256" key="6">
    <source>
        <dbReference type="ARBA" id="ARBA00023115"/>
    </source>
</evidence>
<dbReference type="EMBL" id="WPCU01000007">
    <property type="protein sequence ID" value="MVA76799.1"/>
    <property type="molecule type" value="Genomic_DNA"/>
</dbReference>
<dbReference type="Proteomes" id="UP000435304">
    <property type="component" value="Unassembled WGS sequence"/>
</dbReference>
<dbReference type="SUPFAM" id="SSF56276">
    <property type="entry name" value="S-adenosylmethionine decarboxylase"/>
    <property type="match status" value="1"/>
</dbReference>
<dbReference type="InterPro" id="IPR003826">
    <property type="entry name" value="AdoMetDC_fam_prok"/>
</dbReference>
<dbReference type="AlphaFoldDB" id="A0A6A9V148"/>
<evidence type="ECO:0000256" key="5">
    <source>
        <dbReference type="ARBA" id="ARBA00023066"/>
    </source>
</evidence>
<evidence type="ECO:0000256" key="8">
    <source>
        <dbReference type="ARBA" id="ARBA00023239"/>
    </source>
</evidence>
<evidence type="ECO:0000256" key="10">
    <source>
        <dbReference type="ARBA" id="ARBA00023317"/>
    </source>
</evidence>
<gene>
    <name evidence="11" type="ORF">GC722_12310</name>
</gene>
<evidence type="ECO:0000256" key="9">
    <source>
        <dbReference type="ARBA" id="ARBA00023270"/>
    </source>
</evidence>
<evidence type="ECO:0000256" key="7">
    <source>
        <dbReference type="ARBA" id="ARBA00023145"/>
    </source>
</evidence>
<comment type="cofactor">
    <cofactor evidence="1">
        <name>pyruvate</name>
        <dbReference type="ChEBI" id="CHEBI:15361"/>
    </cofactor>
</comment>
<evidence type="ECO:0000256" key="1">
    <source>
        <dbReference type="ARBA" id="ARBA00001928"/>
    </source>
</evidence>
<keyword evidence="10" id="KW-0670">Pyruvate</keyword>
<keyword evidence="8" id="KW-0456">Lyase</keyword>
<dbReference type="Pfam" id="PF02675">
    <property type="entry name" value="AdoMet_dc"/>
    <property type="match status" value="1"/>
</dbReference>
<evidence type="ECO:0000256" key="3">
    <source>
        <dbReference type="ARBA" id="ARBA00022793"/>
    </source>
</evidence>
<dbReference type="PANTHER" id="PTHR33866:SF2">
    <property type="entry name" value="S-ADENOSYLMETHIONINE DECARBOXYLASE PROENZYME"/>
    <property type="match status" value="1"/>
</dbReference>
<reference evidence="11 12" key="1">
    <citation type="submission" date="2019-12" db="EMBL/GenBank/DDBJ databases">
        <title>Auraticoccus cholistani sp. nov., an actinomycete isolated from soil of Cholistan desert.</title>
        <authorList>
            <person name="Cheema M.T."/>
        </authorList>
    </citation>
    <scope>NUCLEOTIDE SEQUENCE [LARGE SCALE GENOMIC DNA]</scope>
    <source>
        <strain evidence="11 12">F435</strain>
    </source>
</reference>
<keyword evidence="5" id="KW-0745">Spermidine biosynthesis</keyword>
<keyword evidence="4" id="KW-0068">Autocatalytic cleavage</keyword>
<sequence>MVPPRNTVHLFEVSGADPARLDDLELVQRLLARVVGEAGLTPVAETAHRFSPQGLSLAVLLAESHIAAHTWPEAGTAYLTLTTCRPPDPDFGAATAALVREGLAADRVELRELV</sequence>
<dbReference type="PANTHER" id="PTHR33866">
    <property type="entry name" value="S-ADENOSYLMETHIONINE DECARBOXYLASE PROENZYME"/>
    <property type="match status" value="1"/>
</dbReference>